<sequence>MTDRAVYFVDERTVDVRSVDVSEPGPQELLVEGELSAISSGTELLVYRDETPEMSVDETLDAFDGSFEYPMRYGYATVGTVAAVGSGMDEEWLGESVFAFHPHQTRFSIPATDVVALPDGMSSEAGALLPSMETATNLALDARPRVGERVVVLGAGVIGLCVAHVLAGFPLERLVVVDPIEARRRTAEELGADDALAPEDLAAGSMDADLAIEVSGRPGTLDDAIDAVGYDSRIVVGSWYGTKRAPIDLGGRFHRDRIEVVSSQVSTIHPELRGRWDRSRRREVAVDRLERFDPETVVTHRMPIGRAPAAYDLLDTSPDRALQVLLDHT</sequence>
<organism evidence="7 8">
    <name type="scientific">Halopenitus salinus</name>
    <dbReference type="NCBI Taxonomy" id="1198295"/>
    <lineage>
        <taxon>Archaea</taxon>
        <taxon>Methanobacteriati</taxon>
        <taxon>Methanobacteriota</taxon>
        <taxon>Stenosarchaea group</taxon>
        <taxon>Halobacteria</taxon>
        <taxon>Halobacteriales</taxon>
        <taxon>Haloferacaceae</taxon>
        <taxon>Halopenitus</taxon>
    </lineage>
</organism>
<dbReference type="EMBL" id="JBHSXL010000006">
    <property type="protein sequence ID" value="MFC6892221.1"/>
    <property type="molecule type" value="Genomic_DNA"/>
</dbReference>
<proteinExistence type="inferred from homology"/>
<evidence type="ECO:0000256" key="5">
    <source>
        <dbReference type="ARBA" id="ARBA00023002"/>
    </source>
</evidence>
<evidence type="ECO:0000256" key="3">
    <source>
        <dbReference type="ARBA" id="ARBA00022723"/>
    </source>
</evidence>
<evidence type="ECO:0000313" key="7">
    <source>
        <dbReference type="EMBL" id="MFC6892221.1"/>
    </source>
</evidence>
<dbReference type="Gene3D" id="3.90.180.10">
    <property type="entry name" value="Medium-chain alcohol dehydrogenases, catalytic domain"/>
    <property type="match status" value="2"/>
</dbReference>
<keyword evidence="3" id="KW-0479">Metal-binding</keyword>
<dbReference type="Pfam" id="PF00107">
    <property type="entry name" value="ADH_zinc_N"/>
    <property type="match status" value="1"/>
</dbReference>
<dbReference type="InterPro" id="IPR013149">
    <property type="entry name" value="ADH-like_C"/>
</dbReference>
<name>A0ABD5UVP7_9EURY</name>
<gene>
    <name evidence="7" type="ORF">ACFQE9_06310</name>
</gene>
<feature type="domain" description="Alcohol dehydrogenase-like C-terminal" evidence="6">
    <location>
        <begin position="158"/>
        <end position="267"/>
    </location>
</feature>
<comment type="caution">
    <text evidence="7">The sequence shown here is derived from an EMBL/GenBank/DDBJ whole genome shotgun (WGS) entry which is preliminary data.</text>
</comment>
<keyword evidence="8" id="KW-1185">Reference proteome</keyword>
<dbReference type="InterPro" id="IPR011032">
    <property type="entry name" value="GroES-like_sf"/>
</dbReference>
<evidence type="ECO:0000313" key="8">
    <source>
        <dbReference type="Proteomes" id="UP001596296"/>
    </source>
</evidence>
<dbReference type="RefSeq" id="WP_379741996.1">
    <property type="nucleotide sequence ID" value="NZ_JBHSVN010000001.1"/>
</dbReference>
<evidence type="ECO:0000256" key="1">
    <source>
        <dbReference type="ARBA" id="ARBA00001947"/>
    </source>
</evidence>
<dbReference type="PANTHER" id="PTHR43350:SF19">
    <property type="entry name" value="D-GULOSIDE 3-DEHYDROGENASE"/>
    <property type="match status" value="1"/>
</dbReference>
<evidence type="ECO:0000256" key="2">
    <source>
        <dbReference type="ARBA" id="ARBA00008072"/>
    </source>
</evidence>
<dbReference type="Proteomes" id="UP001596296">
    <property type="component" value="Unassembled WGS sequence"/>
</dbReference>
<dbReference type="GO" id="GO:0016491">
    <property type="term" value="F:oxidoreductase activity"/>
    <property type="evidence" value="ECO:0007669"/>
    <property type="project" value="UniProtKB-KW"/>
</dbReference>
<evidence type="ECO:0000259" key="6">
    <source>
        <dbReference type="Pfam" id="PF00107"/>
    </source>
</evidence>
<keyword evidence="4" id="KW-0862">Zinc</keyword>
<protein>
    <submittedName>
        <fullName evidence="7">Zinc-binding alcohol dehydrogenase</fullName>
    </submittedName>
</protein>
<keyword evidence="5" id="KW-0560">Oxidoreductase</keyword>
<dbReference type="Gene3D" id="3.40.50.720">
    <property type="entry name" value="NAD(P)-binding Rossmann-like Domain"/>
    <property type="match status" value="1"/>
</dbReference>
<reference evidence="7 8" key="1">
    <citation type="journal article" date="2019" name="Int. J. Syst. Evol. Microbiol.">
        <title>The Global Catalogue of Microorganisms (GCM) 10K type strain sequencing project: providing services to taxonomists for standard genome sequencing and annotation.</title>
        <authorList>
            <consortium name="The Broad Institute Genomics Platform"/>
            <consortium name="The Broad Institute Genome Sequencing Center for Infectious Disease"/>
            <person name="Wu L."/>
            <person name="Ma J."/>
        </authorList>
    </citation>
    <scope>NUCLEOTIDE SEQUENCE [LARGE SCALE GENOMIC DNA]</scope>
    <source>
        <strain evidence="7 8">SKJ47</strain>
    </source>
</reference>
<dbReference type="CDD" id="cd08255">
    <property type="entry name" value="2-desacetyl-2-hydroxyethyl_bacteriochlorophyllide_like"/>
    <property type="match status" value="1"/>
</dbReference>
<evidence type="ECO:0000256" key="4">
    <source>
        <dbReference type="ARBA" id="ARBA00022833"/>
    </source>
</evidence>
<comment type="cofactor">
    <cofactor evidence="1">
        <name>Zn(2+)</name>
        <dbReference type="ChEBI" id="CHEBI:29105"/>
    </cofactor>
</comment>
<accession>A0ABD5UVP7</accession>
<dbReference type="SUPFAM" id="SSF51735">
    <property type="entry name" value="NAD(P)-binding Rossmann-fold domains"/>
    <property type="match status" value="1"/>
</dbReference>
<dbReference type="SUPFAM" id="SSF50129">
    <property type="entry name" value="GroES-like"/>
    <property type="match status" value="1"/>
</dbReference>
<dbReference type="AlphaFoldDB" id="A0ABD5UVP7"/>
<dbReference type="InterPro" id="IPR036291">
    <property type="entry name" value="NAD(P)-bd_dom_sf"/>
</dbReference>
<dbReference type="GO" id="GO:0046872">
    <property type="term" value="F:metal ion binding"/>
    <property type="evidence" value="ECO:0007669"/>
    <property type="project" value="UniProtKB-KW"/>
</dbReference>
<comment type="similarity">
    <text evidence="2">Belongs to the zinc-containing alcohol dehydrogenase family.</text>
</comment>
<dbReference type="PANTHER" id="PTHR43350">
    <property type="entry name" value="NAD-DEPENDENT ALCOHOL DEHYDROGENASE"/>
    <property type="match status" value="1"/>
</dbReference>